<sequence length="84" mass="10075">MENNSTRNLFYGKSRLIDDEIDNFCQGLLENIINKKKTYSEVMKELRRNRPFNQNEIDNLLYERTIQMLNKSMDNVLIPKDFLS</sequence>
<accession>A0A386PUT5</accession>
<dbReference type="EMBL" id="CP031933">
    <property type="protein sequence ID" value="AYE38725.1"/>
    <property type="molecule type" value="Genomic_DNA"/>
</dbReference>
<keyword evidence="2" id="KW-1185">Reference proteome</keyword>
<evidence type="ECO:0000313" key="1">
    <source>
        <dbReference type="EMBL" id="AYE38725.1"/>
    </source>
</evidence>
<gene>
    <name evidence="1" type="ORF">D1B17_08810</name>
</gene>
<proteinExistence type="predicted"/>
<reference evidence="2" key="1">
    <citation type="submission" date="2018-08" db="EMBL/GenBank/DDBJ databases">
        <title>Genome of Lactobacillus sp. HBUAS52074.</title>
        <authorList>
            <person name="Guo Z."/>
            <person name="Zhang Z.D."/>
        </authorList>
    </citation>
    <scope>NUCLEOTIDE SEQUENCE [LARGE SCALE GENOMIC DNA]</scope>
    <source>
        <strain evidence="2">HBUAS52074</strain>
    </source>
</reference>
<evidence type="ECO:0000313" key="2">
    <source>
        <dbReference type="Proteomes" id="UP000267208"/>
    </source>
</evidence>
<organism evidence="1 2">
    <name type="scientific">Companilactobacillus zhachilii</name>
    <dbReference type="NCBI Taxonomy" id="2304606"/>
    <lineage>
        <taxon>Bacteria</taxon>
        <taxon>Bacillati</taxon>
        <taxon>Bacillota</taxon>
        <taxon>Bacilli</taxon>
        <taxon>Lactobacillales</taxon>
        <taxon>Lactobacillaceae</taxon>
        <taxon>Companilactobacillus</taxon>
    </lineage>
</organism>
<protein>
    <submittedName>
        <fullName evidence="1">Uncharacterized protein</fullName>
    </submittedName>
</protein>
<dbReference type="Proteomes" id="UP000267208">
    <property type="component" value="Chromosome"/>
</dbReference>
<dbReference type="KEGG" id="lzh:D1B17_08810"/>
<name>A0A386PUT5_9LACO</name>
<dbReference type="AlphaFoldDB" id="A0A386PUT5"/>